<dbReference type="AlphaFoldDB" id="V6Z3L7"/>
<sequence length="121" mass="14118">MTTKMMKRVAIKKQVIDQFEDYFVMVKRKQAYRGSSNPQLTCQYYSGFGACLTLKTKQGIIRLNVYGSGQTELHYYDILAREDHVLMEAMDDETYTQEDITTIIQKGLSLVKRWLNDEEDS</sequence>
<gene>
    <name evidence="1" type="ORF">SAG0136_06295</name>
</gene>
<proteinExistence type="predicted"/>
<dbReference type="Proteomes" id="UP000018482">
    <property type="component" value="Unassembled WGS sequence"/>
</dbReference>
<evidence type="ECO:0000313" key="2">
    <source>
        <dbReference type="Proteomes" id="UP000018482"/>
    </source>
</evidence>
<evidence type="ECO:0000313" key="1">
    <source>
        <dbReference type="EMBL" id="ESV54846.1"/>
    </source>
</evidence>
<organism evidence="1 2">
    <name type="scientific">Streptococcus agalactiae LMG 14747</name>
    <dbReference type="NCBI Taxonomy" id="1154860"/>
    <lineage>
        <taxon>Bacteria</taxon>
        <taxon>Bacillati</taxon>
        <taxon>Bacillota</taxon>
        <taxon>Bacilli</taxon>
        <taxon>Lactobacillales</taxon>
        <taxon>Streptococcaceae</taxon>
        <taxon>Streptococcus</taxon>
    </lineage>
</organism>
<accession>V6Z3L7</accession>
<dbReference type="EMBL" id="ANQC01000092">
    <property type="protein sequence ID" value="ESV54846.1"/>
    <property type="molecule type" value="Genomic_DNA"/>
</dbReference>
<protein>
    <submittedName>
        <fullName evidence="1">Uncharacterized protein</fullName>
    </submittedName>
</protein>
<name>V6Z3L7_STRAG</name>
<comment type="caution">
    <text evidence="1">The sequence shown here is derived from an EMBL/GenBank/DDBJ whole genome shotgun (WGS) entry which is preliminary data.</text>
</comment>
<reference evidence="1 2" key="1">
    <citation type="submission" date="2013-05" db="EMBL/GenBank/DDBJ databases">
        <authorList>
            <person name="Richards V.P."/>
            <person name="Durkin S.A.S."/>
            <person name="Kim M."/>
            <person name="Pavinski Bitar P.D."/>
            <person name="Stanhope M.J."/>
            <person name="Town C.D."/>
            <person name="Venter J.C."/>
        </authorList>
    </citation>
    <scope>NUCLEOTIDE SEQUENCE [LARGE SCALE GENOMIC DNA]</scope>
    <source>
        <strain evidence="1 2">LMG 14747</strain>
    </source>
</reference>